<comment type="caution">
    <text evidence="2">The sequence shown here is derived from an EMBL/GenBank/DDBJ whole genome shotgun (WGS) entry which is preliminary data.</text>
</comment>
<dbReference type="Proteomes" id="UP001500074">
    <property type="component" value="Unassembled WGS sequence"/>
</dbReference>
<keyword evidence="1" id="KW-0732">Signal</keyword>
<evidence type="ECO:0008006" key="4">
    <source>
        <dbReference type="Google" id="ProtNLM"/>
    </source>
</evidence>
<dbReference type="PROSITE" id="PS00018">
    <property type="entry name" value="EF_HAND_1"/>
    <property type="match status" value="1"/>
</dbReference>
<dbReference type="RefSeq" id="WP_150113115.1">
    <property type="nucleotide sequence ID" value="NZ_BAABKI010000009.1"/>
</dbReference>
<accession>A0ABP9R4Y5</accession>
<gene>
    <name evidence="2" type="ORF">GCM10023342_06240</name>
</gene>
<organism evidence="2 3">
    <name type="scientific">Modicisalibacter zincidurans</name>
    <dbReference type="NCBI Taxonomy" id="1178777"/>
    <lineage>
        <taxon>Bacteria</taxon>
        <taxon>Pseudomonadati</taxon>
        <taxon>Pseudomonadota</taxon>
        <taxon>Gammaproteobacteria</taxon>
        <taxon>Oceanospirillales</taxon>
        <taxon>Halomonadaceae</taxon>
        <taxon>Modicisalibacter</taxon>
    </lineage>
</organism>
<reference evidence="3" key="1">
    <citation type="journal article" date="2019" name="Int. J. Syst. Evol. Microbiol.">
        <title>The Global Catalogue of Microorganisms (GCM) 10K type strain sequencing project: providing services to taxonomists for standard genome sequencing and annotation.</title>
        <authorList>
            <consortium name="The Broad Institute Genomics Platform"/>
            <consortium name="The Broad Institute Genome Sequencing Center for Infectious Disease"/>
            <person name="Wu L."/>
            <person name="Ma J."/>
        </authorList>
    </citation>
    <scope>NUCLEOTIDE SEQUENCE [LARGE SCALE GENOMIC DNA]</scope>
    <source>
        <strain evidence="3">JCM 18472</strain>
    </source>
</reference>
<evidence type="ECO:0000313" key="2">
    <source>
        <dbReference type="EMBL" id="GAA5171440.1"/>
    </source>
</evidence>
<evidence type="ECO:0000313" key="3">
    <source>
        <dbReference type="Proteomes" id="UP001500074"/>
    </source>
</evidence>
<evidence type="ECO:0000256" key="1">
    <source>
        <dbReference type="SAM" id="SignalP"/>
    </source>
</evidence>
<proteinExistence type="predicted"/>
<name>A0ABP9R4Y5_9GAMM</name>
<protein>
    <recommendedName>
        <fullName evidence="4">PepSY domain-containing protein</fullName>
    </recommendedName>
</protein>
<sequence>MRTLRMLMVPVAFSGGLSSLALADDGSVTFAELDSLLASAGQHDVTAYEEIAVKDGGRIEMQGWRDDGWQLDVESLQRDGSLTREAQQRSDIPTWSLAGGDVEQTLNVARRSGLQRFESLDVDASGHLDIEDYDNQRREIELRLDGSDFSTIGVDNA</sequence>
<feature type="chain" id="PRO_5046297226" description="PepSY domain-containing protein" evidence="1">
    <location>
        <begin position="24"/>
        <end position="157"/>
    </location>
</feature>
<keyword evidence="3" id="KW-1185">Reference proteome</keyword>
<dbReference type="InterPro" id="IPR018247">
    <property type="entry name" value="EF_Hand_1_Ca_BS"/>
</dbReference>
<dbReference type="EMBL" id="BAABKI010000009">
    <property type="protein sequence ID" value="GAA5171440.1"/>
    <property type="molecule type" value="Genomic_DNA"/>
</dbReference>
<feature type="signal peptide" evidence="1">
    <location>
        <begin position="1"/>
        <end position="23"/>
    </location>
</feature>